<evidence type="ECO:0000256" key="2">
    <source>
        <dbReference type="ARBA" id="ARBA00022741"/>
    </source>
</evidence>
<dbReference type="InterPro" id="IPR003593">
    <property type="entry name" value="AAA+_ATPase"/>
</dbReference>
<dbReference type="Proteomes" id="UP000422108">
    <property type="component" value="Chromosome"/>
</dbReference>
<dbReference type="PANTHER" id="PTHR30050">
    <property type="entry name" value="CHROMOSOMAL REPLICATION INITIATOR PROTEIN DNAA"/>
    <property type="match status" value="1"/>
</dbReference>
<proteinExistence type="inferred from homology"/>
<reference evidence="5 6" key="1">
    <citation type="submission" date="2019-11" db="EMBL/GenBank/DDBJ databases">
        <title>Comparative genomics of hydrocarbon-degrading Desulfosarcina strains.</title>
        <authorList>
            <person name="Watanabe M."/>
            <person name="Kojima H."/>
            <person name="Fukui M."/>
        </authorList>
    </citation>
    <scope>NUCLEOTIDE SEQUENCE [LARGE SCALE GENOMIC DNA]</scope>
    <source>
        <strain evidence="6">oXyS1</strain>
    </source>
</reference>
<dbReference type="Pfam" id="PF01695">
    <property type="entry name" value="IstB_IS21"/>
    <property type="match status" value="1"/>
</dbReference>
<evidence type="ECO:0000313" key="5">
    <source>
        <dbReference type="EMBL" id="BBO89328.1"/>
    </source>
</evidence>
<dbReference type="CDD" id="cd00009">
    <property type="entry name" value="AAA"/>
    <property type="match status" value="1"/>
</dbReference>
<protein>
    <submittedName>
        <fullName evidence="5">ATPase AAA</fullName>
    </submittedName>
</protein>
<evidence type="ECO:0000256" key="3">
    <source>
        <dbReference type="ARBA" id="ARBA00022840"/>
    </source>
</evidence>
<dbReference type="SUPFAM" id="SSF52540">
    <property type="entry name" value="P-loop containing nucleoside triphosphate hydrolases"/>
    <property type="match status" value="1"/>
</dbReference>
<accession>A0A5K8AA43</accession>
<dbReference type="GO" id="GO:0005524">
    <property type="term" value="F:ATP binding"/>
    <property type="evidence" value="ECO:0007669"/>
    <property type="project" value="UniProtKB-KW"/>
</dbReference>
<dbReference type="PANTHER" id="PTHR30050:SF4">
    <property type="entry name" value="ATP-BINDING PROTEIN RV3427C IN INSERTION SEQUENCE-RELATED"/>
    <property type="match status" value="1"/>
</dbReference>
<dbReference type="InterPro" id="IPR028350">
    <property type="entry name" value="DNAC/IstB-like"/>
</dbReference>
<comment type="similarity">
    <text evidence="1">Belongs to the IS21/IS1162 putative ATP-binding protein family.</text>
</comment>
<dbReference type="AlphaFoldDB" id="A0A5K8AA43"/>
<dbReference type="SMART" id="SM00382">
    <property type="entry name" value="AAA"/>
    <property type="match status" value="1"/>
</dbReference>
<evidence type="ECO:0000313" key="6">
    <source>
        <dbReference type="Proteomes" id="UP000422108"/>
    </source>
</evidence>
<dbReference type="InterPro" id="IPR027417">
    <property type="entry name" value="P-loop_NTPase"/>
</dbReference>
<keyword evidence="6" id="KW-1185">Reference proteome</keyword>
<dbReference type="NCBIfam" id="NF038214">
    <property type="entry name" value="IS21_help_AAA"/>
    <property type="match status" value="1"/>
</dbReference>
<dbReference type="InterPro" id="IPR002611">
    <property type="entry name" value="IstB_ATP-bd"/>
</dbReference>
<dbReference type="GO" id="GO:0006260">
    <property type="term" value="P:DNA replication"/>
    <property type="evidence" value="ECO:0007669"/>
    <property type="project" value="TreeGrafter"/>
</dbReference>
<evidence type="ECO:0000256" key="1">
    <source>
        <dbReference type="ARBA" id="ARBA00008059"/>
    </source>
</evidence>
<gene>
    <name evidence="5" type="primary">istB</name>
    <name evidence="5" type="ORF">DSCOOX_25080</name>
</gene>
<dbReference type="Gene3D" id="3.40.50.300">
    <property type="entry name" value="P-loop containing nucleotide triphosphate hydrolases"/>
    <property type="match status" value="1"/>
</dbReference>
<evidence type="ECO:0000259" key="4">
    <source>
        <dbReference type="SMART" id="SM00382"/>
    </source>
</evidence>
<dbReference type="InterPro" id="IPR047661">
    <property type="entry name" value="IstB"/>
</dbReference>
<sequence>MTDQQLPEPPLDRNLKYLKLPFMREQHDPLAQQAAKGNWSHEDYLEKLADGEAALRKDRSTQRRIKMARFPVIKTIDAFNWTWPKKINRLQVQQLFRLQFIEQSANVIFLGGVGLGKTHLASALGYEACLKGYTVLFATAIDVINTLSAAQAAGRMKQELKKYIRPSLLILDELGFLPIDKTGADLLFQVISQRYEQGPIVITSNRAFKDWPEIFNNDSTLTSAILDRLLHHADTILIQGKSYRMKEQID</sequence>
<dbReference type="RefSeq" id="WP_155310542.1">
    <property type="nucleotide sequence ID" value="NZ_AP021879.1"/>
</dbReference>
<organism evidence="5 6">
    <name type="scientific">Desulfosarcina ovata subsp. ovata</name>
    <dbReference type="NCBI Taxonomy" id="2752305"/>
    <lineage>
        <taxon>Bacteria</taxon>
        <taxon>Pseudomonadati</taxon>
        <taxon>Thermodesulfobacteriota</taxon>
        <taxon>Desulfobacteria</taxon>
        <taxon>Desulfobacterales</taxon>
        <taxon>Desulfosarcinaceae</taxon>
        <taxon>Desulfosarcina</taxon>
    </lineage>
</organism>
<dbReference type="PIRSF" id="PIRSF003073">
    <property type="entry name" value="DNAC_TnpB_IstB"/>
    <property type="match status" value="1"/>
</dbReference>
<feature type="domain" description="AAA+ ATPase" evidence="4">
    <location>
        <begin position="103"/>
        <end position="237"/>
    </location>
</feature>
<dbReference type="EMBL" id="AP021879">
    <property type="protein sequence ID" value="BBO89328.1"/>
    <property type="molecule type" value="Genomic_DNA"/>
</dbReference>
<keyword evidence="2" id="KW-0547">Nucleotide-binding</keyword>
<name>A0A5K8AA43_9BACT</name>
<keyword evidence="3" id="KW-0067">ATP-binding</keyword>